<accession>A0A7J4IWJ6</accession>
<dbReference type="AlphaFoldDB" id="A0A7J4IWJ6"/>
<feature type="domain" description="SUF system FeS cluster assembly SufBD core" evidence="1">
    <location>
        <begin position="142"/>
        <end position="364"/>
    </location>
</feature>
<dbReference type="InterPro" id="IPR037284">
    <property type="entry name" value="SUF_FeS_clus_asmbl_SufBD_sf"/>
</dbReference>
<proteinExistence type="predicted"/>
<protein>
    <submittedName>
        <fullName evidence="3">SufD family Fe-S cluster assembly protein</fullName>
    </submittedName>
</protein>
<dbReference type="PANTHER" id="PTHR43575">
    <property type="entry name" value="PROTEIN ABCI7, CHLOROPLASTIC"/>
    <property type="match status" value="1"/>
</dbReference>
<dbReference type="Pfam" id="PF01458">
    <property type="entry name" value="SUFBD_core"/>
    <property type="match status" value="1"/>
</dbReference>
<gene>
    <name evidence="2" type="ORF">HA237_04735</name>
    <name evidence="3" type="ORF">J4224_03960</name>
</gene>
<dbReference type="EMBL" id="JAGVWF010000057">
    <property type="protein sequence ID" value="MBS3059549.1"/>
    <property type="molecule type" value="Genomic_DNA"/>
</dbReference>
<dbReference type="SUPFAM" id="SSF101960">
    <property type="entry name" value="Stabilizer of iron transporter SufD"/>
    <property type="match status" value="1"/>
</dbReference>
<sequence>MQATQSLVEGIERHSIARNEPDWLKEYRKRNAEILSMRPLKKSHYSDLGMLDSLISVPSEPQIGIALPMEIERPGIRVLEWGTALKEMEQEIRNALEKEQTPVDQYEAFANAWFNSGFIVEVSEGVDTGKIVEWASIIERKTISKVLVFVGENIQGVQLLERMKGSGNAAFYSQTVEVRESSKASLVRLHENIDENTMLCYQQALVGKDAELLNSNGWLGGKTVKGAVVNSLIGNGSGLKQFDFLLAGSSQRFELKQSTLHIGTDTSALTVFKNVMTGRSRSTFDGMVKILSSGQRANSLLEAHSMILSNSASSNNIPGLEIEADDVKATHSATVAHADEEQIFYLQSRGITRKKAEHMIVSGFLESVLFQLPGESMQKCISALEKKFMLLNAGSAAND</sequence>
<evidence type="ECO:0000313" key="2">
    <source>
        <dbReference type="EMBL" id="HIH08649.1"/>
    </source>
</evidence>
<evidence type="ECO:0000259" key="1">
    <source>
        <dbReference type="Pfam" id="PF01458"/>
    </source>
</evidence>
<reference evidence="3" key="3">
    <citation type="submission" date="2021-05" db="EMBL/GenBank/DDBJ databases">
        <title>Protein family content uncovers lineage relationships and bacterial pathway maintenance mechanisms in DPANN archaea.</title>
        <authorList>
            <person name="Castelle C.J."/>
            <person name="Meheust R."/>
            <person name="Jaffe A.L."/>
            <person name="Seitz K."/>
            <person name="Gong X."/>
            <person name="Baker B.J."/>
            <person name="Banfield J.F."/>
        </authorList>
    </citation>
    <scope>NUCLEOTIDE SEQUENCE</scope>
    <source>
        <strain evidence="3">RIFCSPHIGHO2_01_FULL_GW2011_AR10_43_9</strain>
    </source>
</reference>
<reference evidence="2" key="1">
    <citation type="journal article" date="2020" name="bioRxiv">
        <title>A rank-normalized archaeal taxonomy based on genome phylogeny resolves widespread incomplete and uneven classifications.</title>
        <authorList>
            <person name="Rinke C."/>
            <person name="Chuvochina M."/>
            <person name="Mussig A.J."/>
            <person name="Chaumeil P.-A."/>
            <person name="Waite D.W."/>
            <person name="Whitman W.B."/>
            <person name="Parks D.H."/>
            <person name="Hugenholtz P."/>
        </authorList>
    </citation>
    <scope>NUCLEOTIDE SEQUENCE</scope>
    <source>
        <strain evidence="2">UBA10011</strain>
    </source>
</reference>
<reference evidence="3" key="2">
    <citation type="submission" date="2021-03" db="EMBL/GenBank/DDBJ databases">
        <authorList>
            <person name="Jaffe A."/>
        </authorList>
    </citation>
    <scope>NUCLEOTIDE SEQUENCE</scope>
    <source>
        <strain evidence="3">RIFCSPHIGHO2_01_FULL_GW2011_AR10_43_9</strain>
    </source>
</reference>
<dbReference type="EMBL" id="DUFG01000022">
    <property type="protein sequence ID" value="HIH08649.1"/>
    <property type="molecule type" value="Genomic_DNA"/>
</dbReference>
<dbReference type="InterPro" id="IPR000825">
    <property type="entry name" value="SUF_FeS_clus_asmbl_SufBD_core"/>
</dbReference>
<dbReference type="Proteomes" id="UP000577419">
    <property type="component" value="Unassembled WGS sequence"/>
</dbReference>
<evidence type="ECO:0000313" key="3">
    <source>
        <dbReference type="EMBL" id="MBS3059549.1"/>
    </source>
</evidence>
<dbReference type="GO" id="GO:0016226">
    <property type="term" value="P:iron-sulfur cluster assembly"/>
    <property type="evidence" value="ECO:0007669"/>
    <property type="project" value="InterPro"/>
</dbReference>
<dbReference type="Proteomes" id="UP000683213">
    <property type="component" value="Unassembled WGS sequence"/>
</dbReference>
<name>A0A7J4IWJ6_9ARCH</name>
<comment type="caution">
    <text evidence="2">The sequence shown here is derived from an EMBL/GenBank/DDBJ whole genome shotgun (WGS) entry which is preliminary data.</text>
</comment>
<evidence type="ECO:0000313" key="4">
    <source>
        <dbReference type="Proteomes" id="UP000577419"/>
    </source>
</evidence>
<dbReference type="PANTHER" id="PTHR43575:SF1">
    <property type="entry name" value="PROTEIN ABCI7, CHLOROPLASTIC"/>
    <property type="match status" value="1"/>
</dbReference>
<organism evidence="2 4">
    <name type="scientific">Candidatus Iainarchaeum sp</name>
    <dbReference type="NCBI Taxonomy" id="3101447"/>
    <lineage>
        <taxon>Archaea</taxon>
        <taxon>Candidatus Iainarchaeota</taxon>
        <taxon>Candidatus Iainarchaeia</taxon>
        <taxon>Candidatus Iainarchaeales</taxon>
        <taxon>Candidatus Iainarchaeaceae</taxon>
        <taxon>Candidatus Iainarchaeum</taxon>
    </lineage>
</organism>
<dbReference type="InterPro" id="IPR055346">
    <property type="entry name" value="Fe-S_cluster_assembly_SufBD"/>
</dbReference>